<feature type="compositionally biased region" description="Basic and acidic residues" evidence="7">
    <location>
        <begin position="7"/>
        <end position="24"/>
    </location>
</feature>
<evidence type="ECO:0000313" key="10">
    <source>
        <dbReference type="EMBL" id="QUL99527.1"/>
    </source>
</evidence>
<dbReference type="Pfam" id="PF00206">
    <property type="entry name" value="Lyase_1"/>
    <property type="match status" value="1"/>
</dbReference>
<feature type="domain" description="Argininosuccinate lyase C-terminal" evidence="9">
    <location>
        <begin position="384"/>
        <end position="451"/>
    </location>
</feature>
<organism evidence="10">
    <name type="scientific">Candidatus Fermentithermobacillus carboniphilus</name>
    <dbReference type="NCBI Taxonomy" id="3085328"/>
    <lineage>
        <taxon>Bacteria</taxon>
        <taxon>Bacillati</taxon>
        <taxon>Bacillota</taxon>
        <taxon>Candidatus Fermentithermobacillia</taxon>
        <taxon>Candidatus Fermentithermobacillales</taxon>
        <taxon>Candidatus Fermentithermobacillaceae</taxon>
        <taxon>Candidatus Fermentithermobacillus</taxon>
    </lineage>
</organism>
<dbReference type="PRINTS" id="PR00145">
    <property type="entry name" value="ARGSUCLYASE"/>
</dbReference>
<dbReference type="Gene3D" id="1.10.275.10">
    <property type="entry name" value="Fumarase/aspartase (N-terminal domain)"/>
    <property type="match status" value="1"/>
</dbReference>
<dbReference type="GO" id="GO:0005829">
    <property type="term" value="C:cytosol"/>
    <property type="evidence" value="ECO:0007669"/>
    <property type="project" value="TreeGrafter"/>
</dbReference>
<gene>
    <name evidence="6 10" type="primary">argH</name>
    <name evidence="10" type="ORF">IMF26_01230</name>
</gene>
<dbReference type="PANTHER" id="PTHR43814">
    <property type="entry name" value="ARGININOSUCCINATE LYASE"/>
    <property type="match status" value="1"/>
</dbReference>
<evidence type="ECO:0000256" key="3">
    <source>
        <dbReference type="ARBA" id="ARBA00022571"/>
    </source>
</evidence>
<accession>A0AAT9LG24</accession>
<dbReference type="FunFam" id="1.10.40.30:FF:000001">
    <property type="entry name" value="Argininosuccinate lyase"/>
    <property type="match status" value="1"/>
</dbReference>
<dbReference type="NCBIfam" id="TIGR00838">
    <property type="entry name" value="argH"/>
    <property type="match status" value="1"/>
</dbReference>
<keyword evidence="3 6" id="KW-0055">Arginine biosynthesis</keyword>
<dbReference type="AlphaFoldDB" id="A0AAT9LG24"/>
<dbReference type="KEGG" id="fcz:IMF26_01230"/>
<sequence>MNLAGRDSSEGDTGRTASPKEKAWGGRFTKLPDQKVQAFTASIGFDWRLYREDIEGSIAHGEMLVRQGIIAPYEGKSIIEGLREIRAEIDSGQFVFREEHEDIHLNIEKRLIEKIGPAGGKLHTARSRNDQVALDERIYLLRQIDEVVVGIVRLEEELLLRAKENLEVIMPGYTHLQHAQPVLFSHHLMAYFWMLERDVERFLDTKKRTLVSPLGAGALAGTTFNIDPYYSAEKLGFKGVFKNSIDAVSDRDHLLEFLSAAAICMMHLSRLCEELVLWSTAEFGYVEMDDSYATGSSMMPQKKNPDVAELVRGKTGRVYGDLMSLLCVMKGLPLAYHSDMQEDKERVFDAVDTLKACLDACAGMLRTMTVRRERMAAALAAGHCNATEVADYLARKGIPFRQAHHITGNVVKYCIEKGIPIQELTLDELRKFSEEFSDDIYGSLSPEACVNRRRSPGGTAPERVVEQISLAEKLLESRQREKNNRAYL</sequence>
<dbReference type="HAMAP" id="MF_00006">
    <property type="entry name" value="Arg_succ_lyase"/>
    <property type="match status" value="1"/>
</dbReference>
<dbReference type="CDD" id="cd01359">
    <property type="entry name" value="Argininosuccinate_lyase"/>
    <property type="match status" value="1"/>
</dbReference>
<comment type="similarity">
    <text evidence="6">Belongs to the lyase 1 family. Argininosuccinate lyase subfamily.</text>
</comment>
<reference evidence="10" key="1">
    <citation type="submission" date="2020-10" db="EMBL/GenBank/DDBJ databases">
        <authorList>
            <person name="Kadnikov V."/>
            <person name="Beletsky A.V."/>
            <person name="Mardanov A.V."/>
            <person name="Karnachuk O.V."/>
            <person name="Ravin N.V."/>
        </authorList>
    </citation>
    <scope>NUCLEOTIDE SEQUENCE</scope>
    <source>
        <strain evidence="10">Bu02</strain>
    </source>
</reference>
<dbReference type="PANTHER" id="PTHR43814:SF1">
    <property type="entry name" value="ARGININOSUCCINATE LYASE"/>
    <property type="match status" value="1"/>
</dbReference>
<feature type="domain" description="Fumarate lyase N-terminal" evidence="8">
    <location>
        <begin position="26"/>
        <end position="320"/>
    </location>
</feature>
<comment type="catalytic activity">
    <reaction evidence="6">
        <text>2-(N(omega)-L-arginino)succinate = fumarate + L-arginine</text>
        <dbReference type="Rhea" id="RHEA:24020"/>
        <dbReference type="ChEBI" id="CHEBI:29806"/>
        <dbReference type="ChEBI" id="CHEBI:32682"/>
        <dbReference type="ChEBI" id="CHEBI:57472"/>
        <dbReference type="EC" id="4.3.2.1"/>
    </reaction>
</comment>
<dbReference type="InterPro" id="IPR008948">
    <property type="entry name" value="L-Aspartase-like"/>
</dbReference>
<evidence type="ECO:0000256" key="6">
    <source>
        <dbReference type="HAMAP-Rule" id="MF_00006"/>
    </source>
</evidence>
<dbReference type="InterPro" id="IPR029419">
    <property type="entry name" value="Arg_succ_lyase_C"/>
</dbReference>
<feature type="region of interest" description="Disordered" evidence="7">
    <location>
        <begin position="1"/>
        <end position="25"/>
    </location>
</feature>
<dbReference type="InterPro" id="IPR020557">
    <property type="entry name" value="Fumarate_lyase_CS"/>
</dbReference>
<dbReference type="Gene3D" id="1.10.40.30">
    <property type="entry name" value="Fumarase/aspartase (C-terminal domain)"/>
    <property type="match status" value="1"/>
</dbReference>
<dbReference type="EMBL" id="CP062796">
    <property type="protein sequence ID" value="QUL99527.1"/>
    <property type="molecule type" value="Genomic_DNA"/>
</dbReference>
<reference evidence="10" key="2">
    <citation type="journal article" date="2023" name="Biology">
        <title>Prokaryotic Life Associated with Coal-Fire Gas Vents Revealed by Metagenomics.</title>
        <authorList>
            <person name="Kadnikov V.V."/>
            <person name="Mardanov A.V."/>
            <person name="Beletsky A.V."/>
            <person name="Karnachuk O.V."/>
            <person name="Ravin N.V."/>
        </authorList>
    </citation>
    <scope>NUCLEOTIDE SEQUENCE</scope>
    <source>
        <strain evidence="10">Bu02</strain>
    </source>
</reference>
<dbReference type="SUPFAM" id="SSF48557">
    <property type="entry name" value="L-aspartase-like"/>
    <property type="match status" value="1"/>
</dbReference>
<comment type="pathway">
    <text evidence="1 6">Amino-acid biosynthesis; L-arginine biosynthesis; L-arginine from L-ornithine and carbamoyl phosphate: step 3/3.</text>
</comment>
<evidence type="ECO:0000259" key="8">
    <source>
        <dbReference type="Pfam" id="PF00206"/>
    </source>
</evidence>
<dbReference type="InterPro" id="IPR009049">
    <property type="entry name" value="Argininosuccinate_lyase"/>
</dbReference>
<protein>
    <recommendedName>
        <fullName evidence="2 6">Argininosuccinate lyase</fullName>
        <shortName evidence="6">ASAL</shortName>
        <ecNumber evidence="2 6">4.3.2.1</ecNumber>
    </recommendedName>
    <alternativeName>
        <fullName evidence="6">Arginosuccinase</fullName>
    </alternativeName>
</protein>
<dbReference type="PRINTS" id="PR00149">
    <property type="entry name" value="FUMRATELYASE"/>
</dbReference>
<dbReference type="FunFam" id="1.20.200.10:FF:000002">
    <property type="entry name" value="Argininosuccinate lyase"/>
    <property type="match status" value="1"/>
</dbReference>
<dbReference type="FunFam" id="1.10.275.10:FF:000002">
    <property type="entry name" value="Argininosuccinate lyase"/>
    <property type="match status" value="1"/>
</dbReference>
<dbReference type="EC" id="4.3.2.1" evidence="2 6"/>
<dbReference type="Pfam" id="PF14698">
    <property type="entry name" value="ASL_C2"/>
    <property type="match status" value="1"/>
</dbReference>
<dbReference type="InterPro" id="IPR022761">
    <property type="entry name" value="Fumarate_lyase_N"/>
</dbReference>
<evidence type="ECO:0000256" key="7">
    <source>
        <dbReference type="SAM" id="MobiDB-lite"/>
    </source>
</evidence>
<dbReference type="Gene3D" id="1.20.200.10">
    <property type="entry name" value="Fumarase/aspartase (Central domain)"/>
    <property type="match status" value="1"/>
</dbReference>
<keyword evidence="4 6" id="KW-0028">Amino-acid biosynthesis</keyword>
<dbReference type="GO" id="GO:0042450">
    <property type="term" value="P:L-arginine biosynthetic process via ornithine"/>
    <property type="evidence" value="ECO:0007669"/>
    <property type="project" value="UniProtKB-UniRule"/>
</dbReference>
<evidence type="ECO:0000256" key="2">
    <source>
        <dbReference type="ARBA" id="ARBA00012338"/>
    </source>
</evidence>
<comment type="subcellular location">
    <subcellularLocation>
        <location evidence="6">Cytoplasm</location>
    </subcellularLocation>
</comment>
<evidence type="ECO:0000256" key="5">
    <source>
        <dbReference type="ARBA" id="ARBA00023239"/>
    </source>
</evidence>
<evidence type="ECO:0000256" key="1">
    <source>
        <dbReference type="ARBA" id="ARBA00004941"/>
    </source>
</evidence>
<dbReference type="GO" id="GO:0004056">
    <property type="term" value="F:argininosuccinate lyase activity"/>
    <property type="evidence" value="ECO:0007669"/>
    <property type="project" value="UniProtKB-UniRule"/>
</dbReference>
<evidence type="ECO:0000259" key="9">
    <source>
        <dbReference type="Pfam" id="PF14698"/>
    </source>
</evidence>
<dbReference type="InterPro" id="IPR000362">
    <property type="entry name" value="Fumarate_lyase_fam"/>
</dbReference>
<proteinExistence type="inferred from homology"/>
<name>A0AAT9LG24_9FIRM</name>
<keyword evidence="5 6" id="KW-0456">Lyase</keyword>
<dbReference type="PROSITE" id="PS00163">
    <property type="entry name" value="FUMARATE_LYASES"/>
    <property type="match status" value="1"/>
</dbReference>
<evidence type="ECO:0000256" key="4">
    <source>
        <dbReference type="ARBA" id="ARBA00022605"/>
    </source>
</evidence>
<keyword evidence="6" id="KW-0963">Cytoplasm</keyword>
<dbReference type="InterPro" id="IPR024083">
    <property type="entry name" value="Fumarase/histidase_N"/>
</dbReference>